<keyword evidence="3" id="KW-1185">Reference proteome</keyword>
<reference evidence="2" key="1">
    <citation type="submission" date="2018-11" db="EMBL/GenBank/DDBJ databases">
        <authorList>
            <consortium name="Pathogen Informatics"/>
        </authorList>
    </citation>
    <scope>NUCLEOTIDE SEQUENCE</scope>
</reference>
<protein>
    <submittedName>
        <fullName evidence="2">Uncharacterized protein</fullName>
    </submittedName>
</protein>
<evidence type="ECO:0000313" key="2">
    <source>
        <dbReference type="EMBL" id="VEL14044.1"/>
    </source>
</evidence>
<evidence type="ECO:0000313" key="3">
    <source>
        <dbReference type="Proteomes" id="UP000784294"/>
    </source>
</evidence>
<comment type="caution">
    <text evidence="2">The sequence shown here is derived from an EMBL/GenBank/DDBJ whole genome shotgun (WGS) entry which is preliminary data.</text>
</comment>
<name>A0A3S5A3I9_9PLAT</name>
<evidence type="ECO:0000256" key="1">
    <source>
        <dbReference type="SAM" id="MobiDB-lite"/>
    </source>
</evidence>
<feature type="compositionally biased region" description="Basic residues" evidence="1">
    <location>
        <begin position="104"/>
        <end position="113"/>
    </location>
</feature>
<feature type="region of interest" description="Disordered" evidence="1">
    <location>
        <begin position="16"/>
        <end position="118"/>
    </location>
</feature>
<organism evidence="2 3">
    <name type="scientific">Protopolystoma xenopodis</name>
    <dbReference type="NCBI Taxonomy" id="117903"/>
    <lineage>
        <taxon>Eukaryota</taxon>
        <taxon>Metazoa</taxon>
        <taxon>Spiralia</taxon>
        <taxon>Lophotrochozoa</taxon>
        <taxon>Platyhelminthes</taxon>
        <taxon>Monogenea</taxon>
        <taxon>Polyopisthocotylea</taxon>
        <taxon>Polystomatidea</taxon>
        <taxon>Polystomatidae</taxon>
        <taxon>Protopolystoma</taxon>
    </lineage>
</organism>
<accession>A0A3S5A3I9</accession>
<dbReference type="EMBL" id="CAAALY010019815">
    <property type="protein sequence ID" value="VEL14044.1"/>
    <property type="molecule type" value="Genomic_DNA"/>
</dbReference>
<sequence length="170" mass="18519">MYAKYPFSRYSLCKRANQRRSFGLGSSGRDGLHKRDSSPARAPPRQPYSSAGKRVSQVGMKRRPSRPVAMAPSVLPPSCRGVSPPEACDAGSSRAPRAGGNRTASRRARRGHRPLPPAEKHVPLATLRADTLAHPPPLHMTRNLPCKWPITLACWRPIGARMSTSPSVVV</sequence>
<gene>
    <name evidence="2" type="ORF">PXEA_LOCUS7484</name>
</gene>
<dbReference type="AlphaFoldDB" id="A0A3S5A3I9"/>
<proteinExistence type="predicted"/>
<dbReference type="Proteomes" id="UP000784294">
    <property type="component" value="Unassembled WGS sequence"/>
</dbReference>